<dbReference type="InterPro" id="IPR036259">
    <property type="entry name" value="MFS_trans_sf"/>
</dbReference>
<feature type="transmembrane region" description="Helical" evidence="4">
    <location>
        <begin position="110"/>
        <end position="134"/>
    </location>
</feature>
<comment type="caution">
    <text evidence="6">The sequence shown here is derived from an EMBL/GenBank/DDBJ whole genome shotgun (WGS) entry which is preliminary data.</text>
</comment>
<feature type="transmembrane region" description="Helical" evidence="4">
    <location>
        <begin position="175"/>
        <end position="194"/>
    </location>
</feature>
<evidence type="ECO:0000313" key="6">
    <source>
        <dbReference type="EMBL" id="GGM46315.1"/>
    </source>
</evidence>
<feature type="transmembrane region" description="Helical" evidence="4">
    <location>
        <begin position="146"/>
        <end position="169"/>
    </location>
</feature>
<evidence type="ECO:0000313" key="7">
    <source>
        <dbReference type="Proteomes" id="UP000600547"/>
    </source>
</evidence>
<evidence type="ECO:0000256" key="1">
    <source>
        <dbReference type="ARBA" id="ARBA00022692"/>
    </source>
</evidence>
<dbReference type="Pfam" id="PF07690">
    <property type="entry name" value="MFS_1"/>
    <property type="match status" value="1"/>
</dbReference>
<gene>
    <name evidence="6" type="ORF">GCM10008956_23080</name>
</gene>
<accession>A0A8H9GRQ1</accession>
<evidence type="ECO:0000256" key="3">
    <source>
        <dbReference type="ARBA" id="ARBA00023136"/>
    </source>
</evidence>
<feature type="transmembrane region" description="Helical" evidence="4">
    <location>
        <begin position="372"/>
        <end position="391"/>
    </location>
</feature>
<evidence type="ECO:0000256" key="4">
    <source>
        <dbReference type="SAM" id="Phobius"/>
    </source>
</evidence>
<feature type="transmembrane region" description="Helical" evidence="4">
    <location>
        <begin position="283"/>
        <end position="300"/>
    </location>
</feature>
<dbReference type="InterPro" id="IPR020846">
    <property type="entry name" value="MFS_dom"/>
</dbReference>
<organism evidence="6 7">
    <name type="scientific">Deinococcus arenae</name>
    <dbReference type="NCBI Taxonomy" id="1452751"/>
    <lineage>
        <taxon>Bacteria</taxon>
        <taxon>Thermotogati</taxon>
        <taxon>Deinococcota</taxon>
        <taxon>Deinococci</taxon>
        <taxon>Deinococcales</taxon>
        <taxon>Deinococcaceae</taxon>
        <taxon>Deinococcus</taxon>
    </lineage>
</organism>
<proteinExistence type="predicted"/>
<feature type="transmembrane region" description="Helical" evidence="4">
    <location>
        <begin position="341"/>
        <end position="366"/>
    </location>
</feature>
<dbReference type="GO" id="GO:0022857">
    <property type="term" value="F:transmembrane transporter activity"/>
    <property type="evidence" value="ECO:0007669"/>
    <property type="project" value="InterPro"/>
</dbReference>
<dbReference type="InterPro" id="IPR011701">
    <property type="entry name" value="MFS"/>
</dbReference>
<feature type="transmembrane region" description="Helical" evidence="4">
    <location>
        <begin position="83"/>
        <end position="104"/>
    </location>
</feature>
<evidence type="ECO:0000259" key="5">
    <source>
        <dbReference type="PROSITE" id="PS50850"/>
    </source>
</evidence>
<feature type="transmembrane region" description="Helical" evidence="4">
    <location>
        <begin position="249"/>
        <end position="271"/>
    </location>
</feature>
<keyword evidence="1 4" id="KW-0812">Transmembrane</keyword>
<dbReference type="EMBL" id="BMQG01000007">
    <property type="protein sequence ID" value="GGM46315.1"/>
    <property type="molecule type" value="Genomic_DNA"/>
</dbReference>
<protein>
    <submittedName>
        <fullName evidence="6">MFS transporter</fullName>
    </submittedName>
</protein>
<dbReference type="AlphaFoldDB" id="A0A8H9GRQ1"/>
<feature type="domain" description="Major facilitator superfamily (MFS) profile" evidence="5">
    <location>
        <begin position="218"/>
        <end position="400"/>
    </location>
</feature>
<reference evidence="7" key="1">
    <citation type="journal article" date="2019" name="Int. J. Syst. Evol. Microbiol.">
        <title>The Global Catalogue of Microorganisms (GCM) 10K type strain sequencing project: providing services to taxonomists for standard genome sequencing and annotation.</title>
        <authorList>
            <consortium name="The Broad Institute Genomics Platform"/>
            <consortium name="The Broad Institute Genome Sequencing Center for Infectious Disease"/>
            <person name="Wu L."/>
            <person name="Ma J."/>
        </authorList>
    </citation>
    <scope>NUCLEOTIDE SEQUENCE [LARGE SCALE GENOMIC DNA]</scope>
    <source>
        <strain evidence="7">JCM 31047</strain>
    </source>
</reference>
<dbReference type="Proteomes" id="UP000600547">
    <property type="component" value="Unassembled WGS sequence"/>
</dbReference>
<dbReference type="PANTHER" id="PTHR23534">
    <property type="entry name" value="MFS PERMEASE"/>
    <property type="match status" value="1"/>
</dbReference>
<keyword evidence="2 4" id="KW-1133">Transmembrane helix</keyword>
<keyword evidence="3 4" id="KW-0472">Membrane</keyword>
<name>A0A8H9GRQ1_9DEIO</name>
<keyword evidence="7" id="KW-1185">Reference proteome</keyword>
<evidence type="ECO:0000256" key="2">
    <source>
        <dbReference type="ARBA" id="ARBA00022989"/>
    </source>
</evidence>
<dbReference type="SUPFAM" id="SSF103473">
    <property type="entry name" value="MFS general substrate transporter"/>
    <property type="match status" value="1"/>
</dbReference>
<feature type="transmembrane region" description="Helical" evidence="4">
    <location>
        <begin position="306"/>
        <end position="329"/>
    </location>
</feature>
<dbReference type="PROSITE" id="PS50850">
    <property type="entry name" value="MFS"/>
    <property type="match status" value="1"/>
</dbReference>
<sequence>MTPRRSLTDRLPLRPETLGPLLAAMVTLATAEVVRSGVYGGYLTQAVDTHFGLPLALGGLAYTVHFATDTVMRGPAGVAISRYGLRATMLGGALLSVLAITLFMVAHTSWLFLLAAALHGVGFAVMWPGTMNFAADAARDGYHGRALTLVGTAITPFSGLGFLLFGALAKRDDNVPLLVALALLTLGTLLALLVPARRVLKRREETEEPPRARSVTGALVPLLPAAFMQTMTMSLLGPLLFRIAPDLGLNYWGLVALLVVGGGVAFGSMPLTGRFADRGRARLGVMIGYGLLSLGFLGFATTPALWALYLLAALAGLGYAFLTPAWAALVTHVLPAEQRPAAWGVLMTVENGGMALGPLIGTFALGQMGVPGPFVVGAVLAAVTAGGYAAFGRAFRGAAT</sequence>
<dbReference type="RefSeq" id="WP_229781200.1">
    <property type="nucleotide sequence ID" value="NZ_BMQG01000007.1"/>
</dbReference>
<feature type="transmembrane region" description="Helical" evidence="4">
    <location>
        <begin position="215"/>
        <end position="237"/>
    </location>
</feature>
<dbReference type="Gene3D" id="1.20.1250.20">
    <property type="entry name" value="MFS general substrate transporter like domains"/>
    <property type="match status" value="2"/>
</dbReference>
<dbReference type="PANTHER" id="PTHR23534:SF1">
    <property type="entry name" value="MAJOR FACILITATOR SUPERFAMILY PROTEIN"/>
    <property type="match status" value="1"/>
</dbReference>